<dbReference type="SUPFAM" id="SSF48452">
    <property type="entry name" value="TPR-like"/>
    <property type="match status" value="1"/>
</dbReference>
<feature type="repeat" description="TPR" evidence="1">
    <location>
        <begin position="90"/>
        <end position="123"/>
    </location>
</feature>
<proteinExistence type="predicted"/>
<evidence type="ECO:0000313" key="5">
    <source>
        <dbReference type="Proteomes" id="UP000282321"/>
    </source>
</evidence>
<dbReference type="Gene3D" id="1.25.40.10">
    <property type="entry name" value="Tetratricopeptide repeat domain"/>
    <property type="match status" value="2"/>
</dbReference>
<dbReference type="Pfam" id="PF13181">
    <property type="entry name" value="TPR_8"/>
    <property type="match status" value="1"/>
</dbReference>
<keyword evidence="2" id="KW-0175">Coiled coil</keyword>
<comment type="caution">
    <text evidence="4">The sequence shown here is derived from an EMBL/GenBank/DDBJ whole genome shotgun (WGS) entry which is preliminary data.</text>
</comment>
<dbReference type="Pfam" id="PF12895">
    <property type="entry name" value="ANAPC3"/>
    <property type="match status" value="1"/>
</dbReference>
<feature type="region of interest" description="Disordered" evidence="3">
    <location>
        <begin position="333"/>
        <end position="377"/>
    </location>
</feature>
<feature type="coiled-coil region" evidence="2">
    <location>
        <begin position="281"/>
        <end position="308"/>
    </location>
</feature>
<dbReference type="SMART" id="SM00028">
    <property type="entry name" value="TPR"/>
    <property type="match status" value="4"/>
</dbReference>
<evidence type="ECO:0008006" key="6">
    <source>
        <dbReference type="Google" id="ProtNLM"/>
    </source>
</evidence>
<gene>
    <name evidence="4" type="ORF">DRP44_06065</name>
</gene>
<dbReference type="Proteomes" id="UP000282321">
    <property type="component" value="Unassembled WGS sequence"/>
</dbReference>
<dbReference type="AlphaFoldDB" id="A0A660S8T7"/>
<feature type="repeat" description="TPR" evidence="1">
    <location>
        <begin position="22"/>
        <end position="55"/>
    </location>
</feature>
<sequence length="377" mass="43952">MHIIDKEFISDLKERIEKDPSSILFAKLGDLLRQNNEYEEAVKVIKKGLKHHPDYPTAHYILAKCYAELNWVDDAIFELTETLRYDRENISAMELLASLFFKKGNLKKALKIYNELVILNPTKRNEFESTISDIEEKLEQEKQQEMDKGETKTENDIYNINDKKNNMAEVVQPNSWDDKNDVERNLSYEGPIAGMSGVRELSLDSLDVEISEIDEKTENESKESAKVHDIEDKKTVEAEKPGHDVPKTFYTITMAQVYINQKQYAKAREVLNYIESKDPFNEKVKSLIAQLDNYINEEEREAKSEIKELSSNEVRKKKALKLSELFETLNKNSIKEPTVKEEEERAKEKEKEKDESLNKEGPDKKEMDKFKDWLKGL</sequence>
<dbReference type="EMBL" id="QNBC01000083">
    <property type="protein sequence ID" value="RKX65577.1"/>
    <property type="molecule type" value="Genomic_DNA"/>
</dbReference>
<reference evidence="4 5" key="1">
    <citation type="submission" date="2018-06" db="EMBL/GenBank/DDBJ databases">
        <title>Extensive metabolic versatility and redundancy in microbially diverse, dynamic hydrothermal sediments.</title>
        <authorList>
            <person name="Dombrowski N."/>
            <person name="Teske A."/>
            <person name="Baker B.J."/>
        </authorList>
    </citation>
    <scope>NUCLEOTIDE SEQUENCE [LARGE SCALE GENOMIC DNA]</scope>
    <source>
        <strain evidence="4">B35_G9</strain>
    </source>
</reference>
<evidence type="ECO:0000313" key="4">
    <source>
        <dbReference type="EMBL" id="RKX65577.1"/>
    </source>
</evidence>
<evidence type="ECO:0000256" key="3">
    <source>
        <dbReference type="SAM" id="MobiDB-lite"/>
    </source>
</evidence>
<protein>
    <recommendedName>
        <fullName evidence="6">Tetratricopeptide repeat protein</fullName>
    </recommendedName>
</protein>
<dbReference type="PROSITE" id="PS50005">
    <property type="entry name" value="TPR"/>
    <property type="match status" value="2"/>
</dbReference>
<dbReference type="InterPro" id="IPR011990">
    <property type="entry name" value="TPR-like_helical_dom_sf"/>
</dbReference>
<name>A0A660S8T7_UNCT6</name>
<dbReference type="InterPro" id="IPR019734">
    <property type="entry name" value="TPR_rpt"/>
</dbReference>
<organism evidence="4 5">
    <name type="scientific">candidate division TA06 bacterium</name>
    <dbReference type="NCBI Taxonomy" id="2250710"/>
    <lineage>
        <taxon>Bacteria</taxon>
        <taxon>Bacteria division TA06</taxon>
    </lineage>
</organism>
<keyword evidence="1" id="KW-0802">TPR repeat</keyword>
<evidence type="ECO:0000256" key="1">
    <source>
        <dbReference type="PROSITE-ProRule" id="PRU00339"/>
    </source>
</evidence>
<evidence type="ECO:0000256" key="2">
    <source>
        <dbReference type="SAM" id="Coils"/>
    </source>
</evidence>
<accession>A0A660S8T7</accession>